<keyword evidence="3" id="KW-1185">Reference proteome</keyword>
<sequence>MKLFCYNEKVSSIGHGAPMQADNRMSTREAILGYRMGTALSAVASFGDEQGSEGRLVQLSLEHLTLHMASCTSLRPGQAASVVLGLGNRCTPSLQAEVMDVSMGGPEMSPELSLRFVAPPLDTGRQIVSALEMLRENGHLVVPEARPVWKEVITRQERILRISEALAARRTRGVARLEDGTRVEVRAALFDKYDGTIGWAAEVPLPARPFTMEAFGYSSVLHFRVDQAREEDGLWVMPLPVELTRFRHRWLRRAPITIDCFLSFSHPLWPQVSVRRSLMDISYEGLSFMTEPGEDLLYPGMRVPVMEVEMPNRAPVKLLAEVRNISTTPKGRRCGMWVCPINEEQGVAWRAMVEEQIHPRTRTSGDWNDAVWDMYEKSGYFRLSGKDPTKFDAFKREFYETQNKLVGRPRLGFRIVKPLDGSKVEASISVAKPYGTSWMTHMVARQHPTGPEGKKASAREALRDIYLRGYEPAQLDPEVKWFFGYFEARVRWSRYAMFDFAQWYEHTGQSAAIDFRLMEGETDREWGPIPDGVDVGAPTQDELAVFFKHVEQTKPLAFREALDLVPERFDMQATRALWDSAKLSREREVFVARIDGKPVAVGIAETATPGFNLFQILDSVRIIPLIEDTRPEAQQGMFGLLTRAAQWFRERNRRLFIHYVECTNVEYAERAALADLGEGVLWIISSGLLPEFLEHLCEATTPRAE</sequence>
<dbReference type="Proteomes" id="UP000001351">
    <property type="component" value="Chromosome"/>
</dbReference>
<dbReference type="OrthoDB" id="5479487at2"/>
<dbReference type="EMBL" id="AAMD01000004">
    <property type="protein sequence ID" value="EAU69705.1"/>
    <property type="molecule type" value="Genomic_DNA"/>
</dbReference>
<accession>Q09D24</accession>
<dbReference type="EMBL" id="CP002271">
    <property type="protein sequence ID" value="ADO67889.1"/>
    <property type="molecule type" value="Genomic_DNA"/>
</dbReference>
<dbReference type="AlphaFoldDB" id="Q09D24"/>
<dbReference type="Proteomes" id="UP000032702">
    <property type="component" value="Unassembled WGS sequence"/>
</dbReference>
<proteinExistence type="predicted"/>
<evidence type="ECO:0000313" key="1">
    <source>
        <dbReference type="EMBL" id="ADO67889.1"/>
    </source>
</evidence>
<name>Q09D24_STIAD</name>
<dbReference type="HOGENOM" id="CLU_023735_0_0_7"/>
<protein>
    <submittedName>
        <fullName evidence="1">Conserved uncharacterized protein</fullName>
    </submittedName>
</protein>
<dbReference type="PATRIC" id="fig|378806.16.peg.9101"/>
<evidence type="ECO:0000313" key="3">
    <source>
        <dbReference type="Proteomes" id="UP000001351"/>
    </source>
</evidence>
<organism evidence="2 4">
    <name type="scientific">Stigmatella aurantiaca (strain DW4/3-1)</name>
    <dbReference type="NCBI Taxonomy" id="378806"/>
    <lineage>
        <taxon>Bacteria</taxon>
        <taxon>Pseudomonadati</taxon>
        <taxon>Myxococcota</taxon>
        <taxon>Myxococcia</taxon>
        <taxon>Myxococcales</taxon>
        <taxon>Cystobacterineae</taxon>
        <taxon>Archangiaceae</taxon>
        <taxon>Stigmatella</taxon>
    </lineage>
</organism>
<gene>
    <name evidence="1" type="ordered locus">STAUR_0080</name>
    <name evidence="2" type="ORF">STIAU_2929</name>
</gene>
<evidence type="ECO:0000313" key="2">
    <source>
        <dbReference type="EMBL" id="EAU69705.1"/>
    </source>
</evidence>
<dbReference type="KEGG" id="sur:STAUR_0080"/>
<reference evidence="2 4" key="1">
    <citation type="submission" date="2006-04" db="EMBL/GenBank/DDBJ databases">
        <authorList>
            <person name="Nierman W.C."/>
        </authorList>
    </citation>
    <scope>NUCLEOTIDE SEQUENCE [LARGE SCALE GENOMIC DNA]</scope>
    <source>
        <strain evidence="2 4">DW4/3-1</strain>
    </source>
</reference>
<dbReference type="RefSeq" id="WP_002610233.1">
    <property type="nucleotide sequence ID" value="NC_014623.1"/>
</dbReference>
<reference evidence="1 3" key="2">
    <citation type="journal article" date="2011" name="Mol. Biol. Evol.">
        <title>Comparative genomic analysis of fruiting body formation in Myxococcales.</title>
        <authorList>
            <person name="Huntley S."/>
            <person name="Hamann N."/>
            <person name="Wegener-Feldbrugge S."/>
            <person name="Treuner-Lange A."/>
            <person name="Kube M."/>
            <person name="Reinhardt R."/>
            <person name="Klages S."/>
            <person name="Muller R."/>
            <person name="Ronning C.M."/>
            <person name="Nierman W.C."/>
            <person name="Sogaard-Andersen L."/>
        </authorList>
    </citation>
    <scope>NUCLEOTIDE SEQUENCE [LARGE SCALE GENOMIC DNA]</scope>
    <source>
        <strain evidence="1 3">DW4/3-1</strain>
    </source>
</reference>
<dbReference type="eggNOG" id="COG0515">
    <property type="taxonomic scope" value="Bacteria"/>
</dbReference>
<evidence type="ECO:0000313" key="4">
    <source>
        <dbReference type="Proteomes" id="UP000032702"/>
    </source>
</evidence>